<dbReference type="GO" id="GO:0046330">
    <property type="term" value="P:positive regulation of JNK cascade"/>
    <property type="evidence" value="ECO:0007669"/>
    <property type="project" value="TreeGrafter"/>
</dbReference>
<dbReference type="PANTHER" id="PTHR44813">
    <property type="entry name" value="MITOGEN-ACTIVATED PROTEIN KINASE-BINDING PROTEIN 1"/>
    <property type="match status" value="1"/>
</dbReference>
<dbReference type="STRING" id="84645.A0A498P5A7"/>
<name>A0A498P5A7_LABRO</name>
<dbReference type="SUPFAM" id="SSF50978">
    <property type="entry name" value="WD40 repeat-like"/>
    <property type="match status" value="1"/>
</dbReference>
<proteinExistence type="predicted"/>
<keyword evidence="1" id="KW-0808">Transferase</keyword>
<dbReference type="InterPro" id="IPR001680">
    <property type="entry name" value="WD40_rpt"/>
</dbReference>
<dbReference type="GO" id="GO:0005737">
    <property type="term" value="C:cytoplasm"/>
    <property type="evidence" value="ECO:0007669"/>
    <property type="project" value="TreeGrafter"/>
</dbReference>
<comment type="caution">
    <text evidence="1">The sequence shown here is derived from an EMBL/GenBank/DDBJ whole genome shotgun (WGS) entry which is preliminary data.</text>
</comment>
<dbReference type="EMBL" id="QBIY01002439">
    <property type="protein sequence ID" value="RXN39238.1"/>
    <property type="molecule type" value="Genomic_DNA"/>
</dbReference>
<dbReference type="Proteomes" id="UP000290572">
    <property type="component" value="Unassembled WGS sequence"/>
</dbReference>
<accession>A0A498P5A7</accession>
<dbReference type="PANTHER" id="PTHR44813:SF1">
    <property type="entry name" value="MITOGEN-ACTIVATED PROTEIN KINASE-BINDING PROTEIN 1"/>
    <property type="match status" value="1"/>
</dbReference>
<organism evidence="1 2">
    <name type="scientific">Labeo rohita</name>
    <name type="common">Indian major carp</name>
    <name type="synonym">Cyprinus rohita</name>
    <dbReference type="NCBI Taxonomy" id="84645"/>
    <lineage>
        <taxon>Eukaryota</taxon>
        <taxon>Metazoa</taxon>
        <taxon>Chordata</taxon>
        <taxon>Craniata</taxon>
        <taxon>Vertebrata</taxon>
        <taxon>Euteleostomi</taxon>
        <taxon>Actinopterygii</taxon>
        <taxon>Neopterygii</taxon>
        <taxon>Teleostei</taxon>
        <taxon>Ostariophysi</taxon>
        <taxon>Cypriniformes</taxon>
        <taxon>Cyprinidae</taxon>
        <taxon>Labeoninae</taxon>
        <taxon>Labeonini</taxon>
        <taxon>Labeo</taxon>
    </lineage>
</organism>
<dbReference type="InterPro" id="IPR055292">
    <property type="entry name" value="MABP1"/>
</dbReference>
<keyword evidence="1" id="KW-0418">Kinase</keyword>
<evidence type="ECO:0000313" key="1">
    <source>
        <dbReference type="EMBL" id="RXN39238.1"/>
    </source>
</evidence>
<evidence type="ECO:0000313" key="2">
    <source>
        <dbReference type="Proteomes" id="UP000290572"/>
    </source>
</evidence>
<gene>
    <name evidence="1" type="ORF">ROHU_000376</name>
</gene>
<dbReference type="SMART" id="SM00320">
    <property type="entry name" value="WD40"/>
    <property type="match status" value="2"/>
</dbReference>
<dbReference type="AlphaFoldDB" id="A0A498P5A7"/>
<dbReference type="InterPro" id="IPR015943">
    <property type="entry name" value="WD40/YVTN_repeat-like_dom_sf"/>
</dbReference>
<dbReference type="InterPro" id="IPR036322">
    <property type="entry name" value="WD40_repeat_dom_sf"/>
</dbReference>
<dbReference type="Gene3D" id="2.130.10.10">
    <property type="entry name" value="YVTN repeat-like/Quinoprotein amine dehydrogenase"/>
    <property type="match status" value="1"/>
</dbReference>
<dbReference type="GO" id="GO:0043124">
    <property type="term" value="P:negative regulation of canonical NF-kappaB signal transduction"/>
    <property type="evidence" value="ECO:0007669"/>
    <property type="project" value="TreeGrafter"/>
</dbReference>
<sequence>MFPSDSDGSQTAFGSSDSFLTCSSDSTVRIWSSDGVRCGNVLSNDLHHIFYMDDSTAALLDVEGTAIGGSEKVEGSSADSRSGIRTICISPDGRHLASGDRNGTLRGTEFKRTHHVVRKATPNDMDVDPTCKYAAVGCQDRSIRVINISSGKHKRSFSGSQTEDGSLLKVRSLIHRSTH</sequence>
<dbReference type="Pfam" id="PF00400">
    <property type="entry name" value="WD40"/>
    <property type="match status" value="3"/>
</dbReference>
<reference evidence="1 2" key="1">
    <citation type="submission" date="2018-03" db="EMBL/GenBank/DDBJ databases">
        <title>Draft genome sequence of Rohu Carp (Labeo rohita).</title>
        <authorList>
            <person name="Das P."/>
            <person name="Kushwaha B."/>
            <person name="Joshi C.G."/>
            <person name="Kumar D."/>
            <person name="Nagpure N.S."/>
            <person name="Sahoo L."/>
            <person name="Das S.P."/>
            <person name="Bit A."/>
            <person name="Patnaik S."/>
            <person name="Meher P.K."/>
            <person name="Jayasankar P."/>
            <person name="Koringa P.G."/>
            <person name="Patel N.V."/>
            <person name="Hinsu A.T."/>
            <person name="Kumar R."/>
            <person name="Pandey M."/>
            <person name="Agarwal S."/>
            <person name="Srivastava S."/>
            <person name="Singh M."/>
            <person name="Iquebal M.A."/>
            <person name="Jaiswal S."/>
            <person name="Angadi U.B."/>
            <person name="Kumar N."/>
            <person name="Raza M."/>
            <person name="Shah T.M."/>
            <person name="Rai A."/>
            <person name="Jena J.K."/>
        </authorList>
    </citation>
    <scope>NUCLEOTIDE SEQUENCE [LARGE SCALE GENOMIC DNA]</scope>
    <source>
        <strain evidence="1">DASCIFA01</strain>
        <tissue evidence="1">Testis</tissue>
    </source>
</reference>
<protein>
    <submittedName>
        <fullName evidence="1">Mitogen-activated kinase-binding 1-like isoform X1</fullName>
    </submittedName>
</protein>
<dbReference type="GO" id="GO:0016301">
    <property type="term" value="F:kinase activity"/>
    <property type="evidence" value="ECO:0007669"/>
    <property type="project" value="UniProtKB-KW"/>
</dbReference>
<keyword evidence="2" id="KW-1185">Reference proteome</keyword>